<dbReference type="PANTHER" id="PTHR43423">
    <property type="entry name" value="ABC TRANSPORTER I FAMILY MEMBER 17"/>
    <property type="match status" value="1"/>
</dbReference>
<dbReference type="GO" id="GO:0035435">
    <property type="term" value="P:phosphate ion transmembrane transport"/>
    <property type="evidence" value="ECO:0007669"/>
    <property type="project" value="InterPro"/>
</dbReference>
<feature type="domain" description="ABC transporter" evidence="5">
    <location>
        <begin position="6"/>
        <end position="247"/>
    </location>
</feature>
<evidence type="ECO:0000256" key="4">
    <source>
        <dbReference type="ARBA" id="ARBA00022840"/>
    </source>
</evidence>
<dbReference type="Pfam" id="PF00005">
    <property type="entry name" value="ABC_tran"/>
    <property type="match status" value="1"/>
</dbReference>
<evidence type="ECO:0000259" key="5">
    <source>
        <dbReference type="PROSITE" id="PS50893"/>
    </source>
</evidence>
<dbReference type="SMART" id="SM00382">
    <property type="entry name" value="AAA"/>
    <property type="match status" value="1"/>
</dbReference>
<keyword evidence="7" id="KW-1185">Reference proteome</keyword>
<organism evidence="6 7">
    <name type="scientific">Streptococcus pantholopis</name>
    <dbReference type="NCBI Taxonomy" id="1811193"/>
    <lineage>
        <taxon>Bacteria</taxon>
        <taxon>Bacillati</taxon>
        <taxon>Bacillota</taxon>
        <taxon>Bacilli</taxon>
        <taxon>Lactobacillales</taxon>
        <taxon>Streptococcaceae</taxon>
        <taxon>Streptococcus</taxon>
    </lineage>
</organism>
<dbReference type="RefSeq" id="WP_067062099.1">
    <property type="nucleotide sequence ID" value="NZ_CP014699.1"/>
</dbReference>
<dbReference type="PROSITE" id="PS50893">
    <property type="entry name" value="ABC_TRANSPORTER_2"/>
    <property type="match status" value="1"/>
</dbReference>
<dbReference type="Proteomes" id="UP000077317">
    <property type="component" value="Chromosome"/>
</dbReference>
<keyword evidence="4 6" id="KW-0067">ATP-binding</keyword>
<keyword evidence="1" id="KW-0813">Transport</keyword>
<dbReference type="InterPro" id="IPR027417">
    <property type="entry name" value="P-loop_NTPase"/>
</dbReference>
<dbReference type="NCBIfam" id="TIGR00972">
    <property type="entry name" value="3a0107s01c2"/>
    <property type="match status" value="1"/>
</dbReference>
<protein>
    <submittedName>
        <fullName evidence="6">Phosphate ABC transporter ATP-binding protein</fullName>
    </submittedName>
</protein>
<dbReference type="InterPro" id="IPR003439">
    <property type="entry name" value="ABC_transporter-like_ATP-bd"/>
</dbReference>
<keyword evidence="3" id="KW-0547">Nucleotide-binding</keyword>
<dbReference type="InterPro" id="IPR003593">
    <property type="entry name" value="AAA+_ATPase"/>
</dbReference>
<dbReference type="AlphaFoldDB" id="A0A172Q7J7"/>
<dbReference type="KEGG" id="spat:A0O21_04770"/>
<dbReference type="GO" id="GO:0016020">
    <property type="term" value="C:membrane"/>
    <property type="evidence" value="ECO:0007669"/>
    <property type="project" value="InterPro"/>
</dbReference>
<dbReference type="Gene3D" id="3.40.50.300">
    <property type="entry name" value="P-loop containing nucleotide triphosphate hydrolases"/>
    <property type="match status" value="1"/>
</dbReference>
<name>A0A172Q7J7_9STRE</name>
<dbReference type="InterPro" id="IPR017871">
    <property type="entry name" value="ABC_transporter-like_CS"/>
</dbReference>
<reference evidence="7" key="2">
    <citation type="submission" date="2016-03" db="EMBL/GenBank/DDBJ databases">
        <title>Streptococcus antelopensis sp. nov., isolated from the feces of the Tibetan antelope (Pantholops hodgsonii) in Hoh Xil National Nature Reserve, Qinghai, China.</title>
        <authorList>
            <person name="Bai X."/>
        </authorList>
    </citation>
    <scope>NUCLEOTIDE SEQUENCE [LARGE SCALE GENOMIC DNA]</scope>
    <source>
        <strain evidence="7">TA 26</strain>
    </source>
</reference>
<dbReference type="OrthoDB" id="9802185at2"/>
<accession>A0A172Q7J7</accession>
<dbReference type="SUPFAM" id="SSF52540">
    <property type="entry name" value="P-loop containing nucleoside triphosphate hydrolases"/>
    <property type="match status" value="1"/>
</dbReference>
<dbReference type="InterPro" id="IPR005670">
    <property type="entry name" value="PstB-like"/>
</dbReference>
<evidence type="ECO:0000256" key="1">
    <source>
        <dbReference type="ARBA" id="ARBA00022448"/>
    </source>
</evidence>
<dbReference type="GO" id="GO:0005524">
    <property type="term" value="F:ATP binding"/>
    <property type="evidence" value="ECO:0007669"/>
    <property type="project" value="UniProtKB-KW"/>
</dbReference>
<dbReference type="CDD" id="cd03260">
    <property type="entry name" value="ABC_PstB_phosphate_transporter"/>
    <property type="match status" value="1"/>
</dbReference>
<evidence type="ECO:0000313" key="6">
    <source>
        <dbReference type="EMBL" id="AND79392.1"/>
    </source>
</evidence>
<keyword evidence="2" id="KW-0592">Phosphate transport</keyword>
<proteinExistence type="predicted"/>
<sequence length="252" mass="28103">MTEPILKINDLSVYYNEKKALKNVSLDFYPNEITSLIGPSGSGKSTLLRAINRMGDLNPEVTLTGSIEYNGHNIYSPRTDTVELRKEIGMVFQQPNPFPMTIYENVVYGLRLKGVKNKQTLDEAVESSLQGASIWDEVKDRLHDSALSLSGGQQQRVCIARVLATSAKVILMDEPTSALDPISAGKIEDTLYGLKDKYTMIVVTRSMQQASRISNRTGFFLSGDLIEYGDTKEMFLNPQKQETEDYITGKFG</sequence>
<reference evidence="6 7" key="1">
    <citation type="journal article" date="2016" name="Int. J. Syst. Evol. Microbiol.">
        <title>Streptococcuspantholopis sp. nov., isolated from faeces of the Tibetan antelope (Pantholops hodgsonii).</title>
        <authorList>
            <person name="Bai X."/>
            <person name="Xiong Y."/>
            <person name="Lu S."/>
            <person name="Jin D."/>
            <person name="Lai X."/>
            <person name="Yang J."/>
            <person name="Niu L."/>
            <person name="Hu S."/>
            <person name="Meng X."/>
            <person name="Pu J."/>
            <person name="Ye C."/>
            <person name="Xu J."/>
        </authorList>
    </citation>
    <scope>NUCLEOTIDE SEQUENCE [LARGE SCALE GENOMIC DNA]</scope>
    <source>
        <strain evidence="6 7">TA 26</strain>
    </source>
</reference>
<dbReference type="GO" id="GO:0005315">
    <property type="term" value="F:phosphate transmembrane transporter activity"/>
    <property type="evidence" value="ECO:0007669"/>
    <property type="project" value="InterPro"/>
</dbReference>
<dbReference type="EMBL" id="CP014699">
    <property type="protein sequence ID" value="AND79392.1"/>
    <property type="molecule type" value="Genomic_DNA"/>
</dbReference>
<dbReference type="STRING" id="1811193.A0O21_04770"/>
<evidence type="ECO:0000256" key="2">
    <source>
        <dbReference type="ARBA" id="ARBA00022592"/>
    </source>
</evidence>
<gene>
    <name evidence="6" type="ORF">A0O21_04770</name>
</gene>
<evidence type="ECO:0000256" key="3">
    <source>
        <dbReference type="ARBA" id="ARBA00022741"/>
    </source>
</evidence>
<dbReference type="PROSITE" id="PS00211">
    <property type="entry name" value="ABC_TRANSPORTER_1"/>
    <property type="match status" value="1"/>
</dbReference>
<evidence type="ECO:0000313" key="7">
    <source>
        <dbReference type="Proteomes" id="UP000077317"/>
    </source>
</evidence>
<dbReference type="GO" id="GO:0016887">
    <property type="term" value="F:ATP hydrolysis activity"/>
    <property type="evidence" value="ECO:0007669"/>
    <property type="project" value="InterPro"/>
</dbReference>
<dbReference type="PANTHER" id="PTHR43423:SF1">
    <property type="entry name" value="ABC TRANSPORTER I FAMILY MEMBER 17"/>
    <property type="match status" value="1"/>
</dbReference>